<evidence type="ECO:0000313" key="4">
    <source>
        <dbReference type="Proteomes" id="UP001321486"/>
    </source>
</evidence>
<dbReference type="InterPro" id="IPR046231">
    <property type="entry name" value="DUF6264"/>
</dbReference>
<feature type="transmembrane region" description="Helical" evidence="2">
    <location>
        <begin position="153"/>
        <end position="176"/>
    </location>
</feature>
<dbReference type="Proteomes" id="UP001321486">
    <property type="component" value="Chromosome"/>
</dbReference>
<accession>A0ABM8GMN2</accession>
<keyword evidence="2" id="KW-0812">Transmembrane</keyword>
<dbReference type="Pfam" id="PF19779">
    <property type="entry name" value="DUF6264"/>
    <property type="match status" value="1"/>
</dbReference>
<feature type="compositionally biased region" description="Pro residues" evidence="1">
    <location>
        <begin position="84"/>
        <end position="96"/>
    </location>
</feature>
<gene>
    <name evidence="3" type="ORF">GCM10025867_19050</name>
</gene>
<reference evidence="4" key="1">
    <citation type="journal article" date="2019" name="Int. J. Syst. Evol. Microbiol.">
        <title>The Global Catalogue of Microorganisms (GCM) 10K type strain sequencing project: providing services to taxonomists for standard genome sequencing and annotation.</title>
        <authorList>
            <consortium name="The Broad Institute Genomics Platform"/>
            <consortium name="The Broad Institute Genome Sequencing Center for Infectious Disease"/>
            <person name="Wu L."/>
            <person name="Ma J."/>
        </authorList>
    </citation>
    <scope>NUCLEOTIDE SEQUENCE [LARGE SCALE GENOMIC DNA]</scope>
    <source>
        <strain evidence="4">NBRC 108728</strain>
    </source>
</reference>
<dbReference type="EMBL" id="AP027732">
    <property type="protein sequence ID" value="BDZ49664.1"/>
    <property type="molecule type" value="Genomic_DNA"/>
</dbReference>
<feature type="region of interest" description="Disordered" evidence="1">
    <location>
        <begin position="45"/>
        <end position="96"/>
    </location>
</feature>
<proteinExistence type="predicted"/>
<evidence type="ECO:0000313" key="3">
    <source>
        <dbReference type="EMBL" id="BDZ49664.1"/>
    </source>
</evidence>
<keyword evidence="2" id="KW-1133">Transmembrane helix</keyword>
<dbReference type="RefSeq" id="WP_286346408.1">
    <property type="nucleotide sequence ID" value="NZ_AP027732.1"/>
</dbReference>
<evidence type="ECO:0000256" key="2">
    <source>
        <dbReference type="SAM" id="Phobius"/>
    </source>
</evidence>
<feature type="transmembrane region" description="Helical" evidence="2">
    <location>
        <begin position="111"/>
        <end position="133"/>
    </location>
</feature>
<sequence length="224" mass="23783">MSDADDRPRYGERVDPADLMPARVEGRPAPGYGEYAPAGWVSPVAPVEEPEAPTTETDVVQDARRGGPVGTETRRPQVPRTFDAPPPTGAPVPGRPPSAVRNASFNRFATMILLAYGLYDVIRGALQTSAFVQTYVSEFTSLGYLRGDFHNGAALHSVAVISAVASVAVYLLVAIWAIRRLRAGKRSWVVLLVTGIVVNLATGVCVVAVVMNDPSFVGIASAPL</sequence>
<keyword evidence="2" id="KW-0472">Membrane</keyword>
<organism evidence="3 4">
    <name type="scientific">Frondihabitans sucicola</name>
    <dbReference type="NCBI Taxonomy" id="1268041"/>
    <lineage>
        <taxon>Bacteria</taxon>
        <taxon>Bacillati</taxon>
        <taxon>Actinomycetota</taxon>
        <taxon>Actinomycetes</taxon>
        <taxon>Micrococcales</taxon>
        <taxon>Microbacteriaceae</taxon>
        <taxon>Frondihabitans</taxon>
    </lineage>
</organism>
<name>A0ABM8GMN2_9MICO</name>
<evidence type="ECO:0000256" key="1">
    <source>
        <dbReference type="SAM" id="MobiDB-lite"/>
    </source>
</evidence>
<feature type="compositionally biased region" description="Basic and acidic residues" evidence="1">
    <location>
        <begin position="1"/>
        <end position="16"/>
    </location>
</feature>
<feature type="transmembrane region" description="Helical" evidence="2">
    <location>
        <begin position="188"/>
        <end position="211"/>
    </location>
</feature>
<protein>
    <submittedName>
        <fullName evidence="3">Uncharacterized protein</fullName>
    </submittedName>
</protein>
<feature type="region of interest" description="Disordered" evidence="1">
    <location>
        <begin position="1"/>
        <end position="30"/>
    </location>
</feature>
<keyword evidence="4" id="KW-1185">Reference proteome</keyword>
<feature type="compositionally biased region" description="Low complexity" evidence="1">
    <location>
        <begin position="45"/>
        <end position="60"/>
    </location>
</feature>